<evidence type="ECO:0000313" key="8">
    <source>
        <dbReference type="EMBL" id="ODR98515.1"/>
    </source>
</evidence>
<evidence type="ECO:0000259" key="7">
    <source>
        <dbReference type="PROSITE" id="PS51686"/>
    </source>
</evidence>
<evidence type="ECO:0000256" key="1">
    <source>
        <dbReference type="ARBA" id="ARBA00022603"/>
    </source>
</evidence>
<feature type="active site" description="Nucleophile" evidence="5">
    <location>
        <position position="361"/>
    </location>
</feature>
<keyword evidence="9" id="KW-1185">Reference proteome</keyword>
<evidence type="ECO:0000256" key="6">
    <source>
        <dbReference type="SAM" id="MobiDB-lite"/>
    </source>
</evidence>
<reference evidence="8 9" key="1">
    <citation type="journal article" date="2016" name="Environ. Microbiol.">
        <title>New Methyloceanibacter diversity from North Sea sediments includes methanotroph containing solely the soluble methane monooxygenase.</title>
        <authorList>
            <person name="Vekeman B."/>
            <person name="Kerckhof F.M."/>
            <person name="Cremers G."/>
            <person name="de Vos P."/>
            <person name="Vandamme P."/>
            <person name="Boon N."/>
            <person name="Op den Camp H.J."/>
            <person name="Heylen K."/>
        </authorList>
    </citation>
    <scope>NUCLEOTIDE SEQUENCE [LARGE SCALE GENOMIC DNA]</scope>
    <source>
        <strain evidence="8 9">R-67174</strain>
    </source>
</reference>
<evidence type="ECO:0000256" key="4">
    <source>
        <dbReference type="ARBA" id="ARBA00022884"/>
    </source>
</evidence>
<dbReference type="CDD" id="cd02440">
    <property type="entry name" value="AdoMet_MTases"/>
    <property type="match status" value="1"/>
</dbReference>
<proteinExistence type="inferred from homology"/>
<dbReference type="Proteomes" id="UP000094501">
    <property type="component" value="Unassembled WGS sequence"/>
</dbReference>
<keyword evidence="2 5" id="KW-0808">Transferase</keyword>
<keyword evidence="4 5" id="KW-0694">RNA-binding</keyword>
<dbReference type="InterPro" id="IPR001678">
    <property type="entry name" value="MeTrfase_RsmB-F_NOP2_dom"/>
</dbReference>
<dbReference type="Pfam" id="PF01189">
    <property type="entry name" value="Methyltr_RsmB-F"/>
    <property type="match status" value="1"/>
</dbReference>
<evidence type="ECO:0000313" key="9">
    <source>
        <dbReference type="Proteomes" id="UP000094501"/>
    </source>
</evidence>
<organism evidence="8 9">
    <name type="scientific">Methyloceanibacter methanicus</name>
    <dbReference type="NCBI Taxonomy" id="1774968"/>
    <lineage>
        <taxon>Bacteria</taxon>
        <taxon>Pseudomonadati</taxon>
        <taxon>Pseudomonadota</taxon>
        <taxon>Alphaproteobacteria</taxon>
        <taxon>Hyphomicrobiales</taxon>
        <taxon>Hyphomicrobiaceae</taxon>
        <taxon>Methyloceanibacter</taxon>
    </lineage>
</organism>
<dbReference type="InterPro" id="IPR029063">
    <property type="entry name" value="SAM-dependent_MTases_sf"/>
</dbReference>
<dbReference type="RefSeq" id="WP_069437967.1">
    <property type="nucleotide sequence ID" value="NZ_LPWG01000013.1"/>
</dbReference>
<evidence type="ECO:0000256" key="3">
    <source>
        <dbReference type="ARBA" id="ARBA00022691"/>
    </source>
</evidence>
<feature type="domain" description="SAM-dependent MTase RsmB/NOP-type" evidence="7">
    <location>
        <begin position="145"/>
        <end position="430"/>
    </location>
</feature>
<dbReference type="InterPro" id="IPR023267">
    <property type="entry name" value="RCMT"/>
</dbReference>
<evidence type="ECO:0000256" key="5">
    <source>
        <dbReference type="PROSITE-ProRule" id="PRU01023"/>
    </source>
</evidence>
<dbReference type="STRING" id="1774968.AUC68_08820"/>
<keyword evidence="3 5" id="KW-0949">S-adenosyl-L-methionine</keyword>
<accession>A0A1E3VY85</accession>
<dbReference type="PROSITE" id="PS51686">
    <property type="entry name" value="SAM_MT_RSMB_NOP"/>
    <property type="match status" value="1"/>
</dbReference>
<dbReference type="Gene3D" id="3.40.50.150">
    <property type="entry name" value="Vaccinia Virus protein VP39"/>
    <property type="match status" value="1"/>
</dbReference>
<dbReference type="PANTHER" id="PTHR22807">
    <property type="entry name" value="NOP2 YEAST -RELATED NOL1/NOP2/FMU SUN DOMAIN-CONTAINING"/>
    <property type="match status" value="1"/>
</dbReference>
<dbReference type="EMBL" id="LPWG01000013">
    <property type="protein sequence ID" value="ODR98515.1"/>
    <property type="molecule type" value="Genomic_DNA"/>
</dbReference>
<dbReference type="InterPro" id="IPR049560">
    <property type="entry name" value="MeTrfase_RsmB-F_NOP2_cat"/>
</dbReference>
<dbReference type="SUPFAM" id="SSF53335">
    <property type="entry name" value="S-adenosyl-L-methionine-dependent methyltransferases"/>
    <property type="match status" value="1"/>
</dbReference>
<comment type="caution">
    <text evidence="5">Lacks conserved residue(s) required for the propagation of feature annotation.</text>
</comment>
<name>A0A1E3VY85_9HYPH</name>
<feature type="binding site" evidence="5">
    <location>
        <position position="308"/>
    </location>
    <ligand>
        <name>S-adenosyl-L-methionine</name>
        <dbReference type="ChEBI" id="CHEBI:59789"/>
    </ligand>
</feature>
<dbReference type="GO" id="GO:0003723">
    <property type="term" value="F:RNA binding"/>
    <property type="evidence" value="ECO:0007669"/>
    <property type="project" value="UniProtKB-UniRule"/>
</dbReference>
<sequence>MTPAGRASAAIEVLTDLAARKRPAAEALKDWGLGHRFAGSGDRAAIGSLVYDCLRQRASSAFAMEDDSPRALVLRALVSAWGMTPESMGTLCDGSRFAPEPLSDAEQAGLTRVLPPDAPSWVRGDYPQWLEAAFAGIFGAAAAEEGAALSLRAPVDLRVNTLKAKRDKVLKALARSNPSPPAYAAPGLRIAPRQGPARTPNVEADAAHGKGWIEVQDEGSQIAALMSGAGPRQQVIDLCAGAGGKTLALAAAMENTGQLYAYDANRVRLRPIFERLRRAGARNVQVLEAGQEDGLKPLRDRMDRVVIDAPCTGSGTWRRRPDAKWRLSPDMLAARVADQAAVLDAGAALVKPGGSLTYITCSVLPPENREQVDGFLSRHPDFAVKPWREAWDAAIDAEAPPSADGSDETLLMTPRSHGTDGFFVASLERRA</sequence>
<feature type="binding site" evidence="5">
    <location>
        <position position="263"/>
    </location>
    <ligand>
        <name>S-adenosyl-L-methionine</name>
        <dbReference type="ChEBI" id="CHEBI:59789"/>
    </ligand>
</feature>
<evidence type="ECO:0000256" key="2">
    <source>
        <dbReference type="ARBA" id="ARBA00022679"/>
    </source>
</evidence>
<protein>
    <submittedName>
        <fullName evidence="8">MFS transporter</fullName>
    </submittedName>
</protein>
<dbReference type="PRINTS" id="PR02008">
    <property type="entry name" value="RCMTFAMILY"/>
</dbReference>
<keyword evidence="1 5" id="KW-0489">Methyltransferase</keyword>
<dbReference type="GO" id="GO:0008173">
    <property type="term" value="F:RNA methyltransferase activity"/>
    <property type="evidence" value="ECO:0007669"/>
    <property type="project" value="InterPro"/>
</dbReference>
<dbReference type="OrthoDB" id="9810297at2"/>
<dbReference type="GO" id="GO:0001510">
    <property type="term" value="P:RNA methylation"/>
    <property type="evidence" value="ECO:0007669"/>
    <property type="project" value="InterPro"/>
</dbReference>
<dbReference type="AlphaFoldDB" id="A0A1E3VY85"/>
<gene>
    <name evidence="8" type="ORF">AUC68_08820</name>
</gene>
<feature type="region of interest" description="Disordered" evidence="6">
    <location>
        <begin position="183"/>
        <end position="203"/>
    </location>
</feature>
<comment type="caution">
    <text evidence="8">The sequence shown here is derived from an EMBL/GenBank/DDBJ whole genome shotgun (WGS) entry which is preliminary data.</text>
</comment>
<comment type="similarity">
    <text evidence="5">Belongs to the class I-like SAM-binding methyltransferase superfamily. RsmB/NOP family.</text>
</comment>
<dbReference type="PANTHER" id="PTHR22807:SF53">
    <property type="entry name" value="RIBOSOMAL RNA SMALL SUBUNIT METHYLTRANSFERASE B-RELATED"/>
    <property type="match status" value="1"/>
</dbReference>